<dbReference type="STRING" id="1314773.A0A3N2PT07"/>
<feature type="compositionally biased region" description="Basic residues" evidence="1">
    <location>
        <begin position="176"/>
        <end position="185"/>
    </location>
</feature>
<feature type="compositionally biased region" description="Basic and acidic residues" evidence="1">
    <location>
        <begin position="236"/>
        <end position="248"/>
    </location>
</feature>
<keyword evidence="3" id="KW-1185">Reference proteome</keyword>
<dbReference type="Proteomes" id="UP000272025">
    <property type="component" value="Unassembled WGS sequence"/>
</dbReference>
<dbReference type="AlphaFoldDB" id="A0A3N2PT07"/>
<protein>
    <recommendedName>
        <fullName evidence="4">Pre-mRNA-splicing factor 38B</fullName>
    </recommendedName>
</protein>
<sequence>MSNDELLTDEYVAELLKKEAADCSLKYSSIGMEAFHPSKMPSNMLRPNKRFLQHIIRDTDRHNSNLLAKETAESQARLRELEKEEARQRRKKAVPQDVRRRQMGDIMAILGRGNAKIPSSSSRSEGRSVPQCSAEQSRHRRSARSTSPGGERPDRKRRRRRDGEKDTPSDRESRRRDKSRRSRSRSPKERDAKRRHRARSPLERDDRLTGRRSERAKKNGSTEKDKTHLTSAHYRASKERASEPESRNDSSSSSRPRREAAGTSTSDTDPLDDLIGPAPPPHVRVRGRGFQSGASCMDKRFEEDYDPKADVDMEEDNRKGNWDDAVEAFRDRRKWELHQEQRMRAAGFGDEEIARWKKGGERDEKDVRWSKAGEEREWDRGKGGLSGIFSEDN</sequence>
<proteinExistence type="predicted"/>
<accession>A0A3N2PT07</accession>
<feature type="region of interest" description="Disordered" evidence="1">
    <location>
        <begin position="79"/>
        <end position="298"/>
    </location>
</feature>
<feature type="compositionally biased region" description="Basic and acidic residues" evidence="1">
    <location>
        <begin position="200"/>
        <end position="228"/>
    </location>
</feature>
<dbReference type="GeneID" id="39581676"/>
<evidence type="ECO:0000256" key="1">
    <source>
        <dbReference type="SAM" id="MobiDB-lite"/>
    </source>
</evidence>
<dbReference type="RefSeq" id="XP_028465461.1">
    <property type="nucleotide sequence ID" value="XM_028613198.1"/>
</dbReference>
<evidence type="ECO:0008006" key="4">
    <source>
        <dbReference type="Google" id="ProtNLM"/>
    </source>
</evidence>
<dbReference type="EMBL" id="ML119057">
    <property type="protein sequence ID" value="ROT37655.1"/>
    <property type="molecule type" value="Genomic_DNA"/>
</dbReference>
<organism evidence="2 3">
    <name type="scientific">Sodiomyces alkalinus (strain CBS 110278 / VKM F-3762 / F11)</name>
    <name type="common">Alkaliphilic filamentous fungus</name>
    <dbReference type="NCBI Taxonomy" id="1314773"/>
    <lineage>
        <taxon>Eukaryota</taxon>
        <taxon>Fungi</taxon>
        <taxon>Dikarya</taxon>
        <taxon>Ascomycota</taxon>
        <taxon>Pezizomycotina</taxon>
        <taxon>Sordariomycetes</taxon>
        <taxon>Hypocreomycetidae</taxon>
        <taxon>Glomerellales</taxon>
        <taxon>Plectosphaerellaceae</taxon>
        <taxon>Sodiomyces</taxon>
    </lineage>
</organism>
<evidence type="ECO:0000313" key="2">
    <source>
        <dbReference type="EMBL" id="ROT37655.1"/>
    </source>
</evidence>
<gene>
    <name evidence="2" type="ORF">SODALDRAFT_345339</name>
</gene>
<dbReference type="PANTHER" id="PTHR40132">
    <property type="entry name" value="PRE-MRNA-SPLICING FACTOR 38B"/>
    <property type="match status" value="1"/>
</dbReference>
<name>A0A3N2PT07_SODAK</name>
<feature type="compositionally biased region" description="Basic and acidic residues" evidence="1">
    <location>
        <begin position="352"/>
        <end position="382"/>
    </location>
</feature>
<evidence type="ECO:0000313" key="3">
    <source>
        <dbReference type="Proteomes" id="UP000272025"/>
    </source>
</evidence>
<feature type="region of interest" description="Disordered" evidence="1">
    <location>
        <begin position="348"/>
        <end position="393"/>
    </location>
</feature>
<feature type="compositionally biased region" description="Basic and acidic residues" evidence="1">
    <location>
        <begin position="161"/>
        <end position="175"/>
    </location>
</feature>
<reference evidence="2 3" key="1">
    <citation type="journal article" date="2018" name="Mol. Ecol.">
        <title>The obligate alkalophilic soda-lake fungus Sodiomyces alkalinus has shifted to a protein diet.</title>
        <authorList>
            <person name="Grum-Grzhimaylo A.A."/>
            <person name="Falkoski D.L."/>
            <person name="van den Heuvel J."/>
            <person name="Valero-Jimenez C.A."/>
            <person name="Min B."/>
            <person name="Choi I.G."/>
            <person name="Lipzen A."/>
            <person name="Daum C.G."/>
            <person name="Aanen D.K."/>
            <person name="Tsang A."/>
            <person name="Henrissat B."/>
            <person name="Bilanenko E.N."/>
            <person name="de Vries R.P."/>
            <person name="van Kan J.A.L."/>
            <person name="Grigoriev I.V."/>
            <person name="Debets A.J.M."/>
        </authorList>
    </citation>
    <scope>NUCLEOTIDE SEQUENCE [LARGE SCALE GENOMIC DNA]</scope>
    <source>
        <strain evidence="2 3">F11</strain>
    </source>
</reference>
<dbReference type="OrthoDB" id="2431475at2759"/>
<dbReference type="PANTHER" id="PTHR40132:SF1">
    <property type="entry name" value="PRE-MRNA-SPLICING FACTOR 38B"/>
    <property type="match status" value="1"/>
</dbReference>